<dbReference type="GO" id="GO:0032259">
    <property type="term" value="P:methylation"/>
    <property type="evidence" value="ECO:0007669"/>
    <property type="project" value="UniProtKB-KW"/>
</dbReference>
<dbReference type="EMBL" id="JBFNXR010000019">
    <property type="protein sequence ID" value="MEW9854131.1"/>
    <property type="molecule type" value="Genomic_DNA"/>
</dbReference>
<sequence>MLTDLQRVTNEPRAQDGLWFSDAAREALLALLRELRARKYDFVTATPSTHARVVKRSTRQQARALRDVLGWSLPFDPRVVDADLLAILKAAGAIEERADGLLKARIRVSAVEGTLFIHSAFPTLAEDSVFLGPDSYRFAQLITANIQPGTQRILDYGAGAGVGGIVAARAAGKAHLTLADVNPKALFLASINAEHAGIDHRTVHVSEPREVEGAFDAMVTHPPFMIDADRRAYRDGGDLYGGQLSLEWVLQGRKLLAPGGRLILHTGVSIVDGRDVLLEALRERLPSTGVHMDYRELDPDIFGEELDNEVYADVERIAAVGLVLTRTEA</sequence>
<dbReference type="Pfam" id="PF05175">
    <property type="entry name" value="MTS"/>
    <property type="match status" value="1"/>
</dbReference>
<name>A0ABV3R7R3_9SPHN</name>
<dbReference type="InterPro" id="IPR046977">
    <property type="entry name" value="RsmC/RlmG"/>
</dbReference>
<dbReference type="Gene3D" id="3.40.50.150">
    <property type="entry name" value="Vaccinia Virus protein VP39"/>
    <property type="match status" value="1"/>
</dbReference>
<evidence type="ECO:0000256" key="3">
    <source>
        <dbReference type="ARBA" id="ARBA00022691"/>
    </source>
</evidence>
<organism evidence="5 6">
    <name type="scientific">Novosphingobium rhizovicinum</name>
    <dbReference type="NCBI Taxonomy" id="3228928"/>
    <lineage>
        <taxon>Bacteria</taxon>
        <taxon>Pseudomonadati</taxon>
        <taxon>Pseudomonadota</taxon>
        <taxon>Alphaproteobacteria</taxon>
        <taxon>Sphingomonadales</taxon>
        <taxon>Sphingomonadaceae</taxon>
        <taxon>Novosphingobium</taxon>
    </lineage>
</organism>
<evidence type="ECO:0000259" key="4">
    <source>
        <dbReference type="Pfam" id="PF05175"/>
    </source>
</evidence>
<keyword evidence="6" id="KW-1185">Reference proteome</keyword>
<protein>
    <submittedName>
        <fullName evidence="5">Methyltransferase</fullName>
    </submittedName>
</protein>
<dbReference type="GO" id="GO:0008168">
    <property type="term" value="F:methyltransferase activity"/>
    <property type="evidence" value="ECO:0007669"/>
    <property type="project" value="UniProtKB-KW"/>
</dbReference>
<evidence type="ECO:0000256" key="1">
    <source>
        <dbReference type="ARBA" id="ARBA00022603"/>
    </source>
</evidence>
<accession>A0ABV3R7R3</accession>
<dbReference type="RefSeq" id="WP_367769221.1">
    <property type="nucleotide sequence ID" value="NZ_JBFNXR010000019.1"/>
</dbReference>
<dbReference type="Proteomes" id="UP001556118">
    <property type="component" value="Unassembled WGS sequence"/>
</dbReference>
<evidence type="ECO:0000256" key="2">
    <source>
        <dbReference type="ARBA" id="ARBA00022679"/>
    </source>
</evidence>
<evidence type="ECO:0000313" key="6">
    <source>
        <dbReference type="Proteomes" id="UP001556118"/>
    </source>
</evidence>
<dbReference type="PANTHER" id="PTHR47816:SF4">
    <property type="entry name" value="RIBOSOMAL RNA SMALL SUBUNIT METHYLTRANSFERASE C"/>
    <property type="match status" value="1"/>
</dbReference>
<proteinExistence type="predicted"/>
<comment type="caution">
    <text evidence="5">The sequence shown here is derived from an EMBL/GenBank/DDBJ whole genome shotgun (WGS) entry which is preliminary data.</text>
</comment>
<keyword evidence="3" id="KW-0949">S-adenosyl-L-methionine</keyword>
<dbReference type="PANTHER" id="PTHR47816">
    <property type="entry name" value="RIBOSOMAL RNA SMALL SUBUNIT METHYLTRANSFERASE C"/>
    <property type="match status" value="1"/>
</dbReference>
<gene>
    <name evidence="5" type="ORF">ABUH87_02905</name>
</gene>
<feature type="domain" description="Methyltransferase small" evidence="4">
    <location>
        <begin position="141"/>
        <end position="229"/>
    </location>
</feature>
<dbReference type="SUPFAM" id="SSF53335">
    <property type="entry name" value="S-adenosyl-L-methionine-dependent methyltransferases"/>
    <property type="match status" value="1"/>
</dbReference>
<dbReference type="InterPro" id="IPR029063">
    <property type="entry name" value="SAM-dependent_MTases_sf"/>
</dbReference>
<dbReference type="InterPro" id="IPR007848">
    <property type="entry name" value="Small_mtfrase_dom"/>
</dbReference>
<reference evidence="5 6" key="1">
    <citation type="submission" date="2024-06" db="EMBL/GenBank/DDBJ databases">
        <title>Novosphingobium rhizovicinus M1R2S20.</title>
        <authorList>
            <person name="Sun J.-Q."/>
        </authorList>
    </citation>
    <scope>NUCLEOTIDE SEQUENCE [LARGE SCALE GENOMIC DNA]</scope>
    <source>
        <strain evidence="5 6">M1R2S20</strain>
    </source>
</reference>
<evidence type="ECO:0000313" key="5">
    <source>
        <dbReference type="EMBL" id="MEW9854131.1"/>
    </source>
</evidence>
<keyword evidence="2" id="KW-0808">Transferase</keyword>
<keyword evidence="1 5" id="KW-0489">Methyltransferase</keyword>